<accession>A0A1R3L1R7</accession>
<keyword evidence="2" id="KW-1185">Reference proteome</keyword>
<evidence type="ECO:0000313" key="2">
    <source>
        <dbReference type="Proteomes" id="UP000187203"/>
    </source>
</evidence>
<dbReference type="EMBL" id="AWUE01004836">
    <property type="protein sequence ID" value="OMP13218.1"/>
    <property type="molecule type" value="Genomic_DNA"/>
</dbReference>
<evidence type="ECO:0000313" key="1">
    <source>
        <dbReference type="EMBL" id="OMP13218.1"/>
    </source>
</evidence>
<feature type="non-terminal residue" evidence="1">
    <location>
        <position position="249"/>
    </location>
</feature>
<sequence>MLILFAVICSTVYGNKYEQSPTPVKPAPSTNTAVRVLTKEEIEQGEVKEFERVLATVRLRSAQEIFEEVKRLLVTSKPGSATLVGVYDHDEPRGVMRKGDCVASVYDVLVTYTAKQYNIKQRQSYIPGVYPDPETTILANDLNALLKEYWQANYAQHKSHPSKDDFLDKLFVKYKTPTSCTDASLHTALPIGVSDGAVTLHRVPDPWDYPGRSRNPFRHMYRETTRDDSWPYANRLEFFLGHFRIAKKE</sequence>
<gene>
    <name evidence="1" type="ORF">COLO4_02062</name>
</gene>
<organism evidence="1 2">
    <name type="scientific">Corchorus olitorius</name>
    <dbReference type="NCBI Taxonomy" id="93759"/>
    <lineage>
        <taxon>Eukaryota</taxon>
        <taxon>Viridiplantae</taxon>
        <taxon>Streptophyta</taxon>
        <taxon>Embryophyta</taxon>
        <taxon>Tracheophyta</taxon>
        <taxon>Spermatophyta</taxon>
        <taxon>Magnoliopsida</taxon>
        <taxon>eudicotyledons</taxon>
        <taxon>Gunneridae</taxon>
        <taxon>Pentapetalae</taxon>
        <taxon>rosids</taxon>
        <taxon>malvids</taxon>
        <taxon>Malvales</taxon>
        <taxon>Malvaceae</taxon>
        <taxon>Grewioideae</taxon>
        <taxon>Apeibeae</taxon>
        <taxon>Corchorus</taxon>
    </lineage>
</organism>
<reference evidence="2" key="1">
    <citation type="submission" date="2013-09" db="EMBL/GenBank/DDBJ databases">
        <title>Corchorus olitorius genome sequencing.</title>
        <authorList>
            <person name="Alam M."/>
            <person name="Haque M.S."/>
            <person name="Islam M.S."/>
            <person name="Emdad E.M."/>
            <person name="Islam M.M."/>
            <person name="Ahmed B."/>
            <person name="Halim A."/>
            <person name="Hossen Q.M.M."/>
            <person name="Hossain M.Z."/>
            <person name="Ahmed R."/>
            <person name="Khan M.M."/>
            <person name="Islam R."/>
            <person name="Rashid M.M."/>
            <person name="Khan S.A."/>
            <person name="Rahman M.S."/>
            <person name="Alam M."/>
            <person name="Yahiya A.S."/>
            <person name="Khan M.S."/>
            <person name="Azam M.S."/>
            <person name="Haque T."/>
            <person name="Lashkar M.Z.H."/>
            <person name="Akhand A.I."/>
            <person name="Morshed G."/>
            <person name="Roy S."/>
            <person name="Uddin K.S."/>
            <person name="Rabeya T."/>
            <person name="Hossain A.S."/>
            <person name="Chowdhury A."/>
            <person name="Snigdha A.R."/>
            <person name="Mortoza M.S."/>
            <person name="Matin S.A."/>
            <person name="Hoque S.M.E."/>
            <person name="Islam M.K."/>
            <person name="Roy D.K."/>
            <person name="Haider R."/>
            <person name="Moosa M.M."/>
            <person name="Elias S.M."/>
            <person name="Hasan A.M."/>
            <person name="Jahan S."/>
            <person name="Shafiuddin M."/>
            <person name="Mahmood N."/>
            <person name="Shommy N.S."/>
        </authorList>
    </citation>
    <scope>NUCLEOTIDE SEQUENCE [LARGE SCALE GENOMIC DNA]</scope>
    <source>
        <strain evidence="2">cv. O-4</strain>
    </source>
</reference>
<dbReference type="Proteomes" id="UP000187203">
    <property type="component" value="Unassembled WGS sequence"/>
</dbReference>
<protein>
    <submittedName>
        <fullName evidence="1">Uncharacterized protein</fullName>
    </submittedName>
</protein>
<comment type="caution">
    <text evidence="1">The sequence shown here is derived from an EMBL/GenBank/DDBJ whole genome shotgun (WGS) entry which is preliminary data.</text>
</comment>
<dbReference type="AlphaFoldDB" id="A0A1R3L1R7"/>
<proteinExistence type="predicted"/>
<name>A0A1R3L1R7_9ROSI</name>